<reference evidence="1" key="1">
    <citation type="submission" date="2015-09" db="EMBL/GenBank/DDBJ databases">
        <title>Scylla olivacea transcriptome.</title>
        <authorList>
            <person name="Ikhwanuddin M."/>
        </authorList>
    </citation>
    <scope>NUCLEOTIDE SEQUENCE</scope>
</reference>
<dbReference type="GO" id="GO:0045039">
    <property type="term" value="P:protein insertion into mitochondrial inner membrane"/>
    <property type="evidence" value="ECO:0007669"/>
    <property type="project" value="TreeGrafter"/>
</dbReference>
<dbReference type="Pfam" id="PF10171">
    <property type="entry name" value="Tim29"/>
    <property type="match status" value="1"/>
</dbReference>
<dbReference type="AlphaFoldDB" id="A0A0P4X097"/>
<sequence length="221" mass="26014">MEVWRRGLSSSAARLSWKLSLPRRLKGGLLEKWGDYWTTVAQDYKEVALDTMKESRKHPLKSSAYISLIASIMYAVKTNPDERDYKDTLHRYMNESAMLSSKVRNAEVDDHLHYMADCFDHGLLRRLSLGICSFLWVDNYSKECGVFKSQCGYLKPRYLTFHQRVQDMGFLGHWWRTEQLMEEFDVNHQELPQADESGLRDKLELIWEFTKGKVSHIRNIL</sequence>
<dbReference type="GO" id="GO:0042721">
    <property type="term" value="C:TIM22 mitochondrial import inner membrane insertion complex"/>
    <property type="evidence" value="ECO:0007669"/>
    <property type="project" value="InterPro"/>
</dbReference>
<dbReference type="InterPro" id="IPR019322">
    <property type="entry name" value="TIMM29"/>
</dbReference>
<dbReference type="PANTHER" id="PTHR21435:SF1">
    <property type="entry name" value="MITOCHONDRIAL IMPORT INNER MEMBRANE TRANSLOCASE SUBUNIT TIM29"/>
    <property type="match status" value="1"/>
</dbReference>
<evidence type="ECO:0008006" key="2">
    <source>
        <dbReference type="Google" id="ProtNLM"/>
    </source>
</evidence>
<organism evidence="1">
    <name type="scientific">Scylla olivacea</name>
    <name type="common">Orange mud crab</name>
    <name type="synonym">Cancer olivacea</name>
    <dbReference type="NCBI Taxonomy" id="85551"/>
    <lineage>
        <taxon>Eukaryota</taxon>
        <taxon>Metazoa</taxon>
        <taxon>Ecdysozoa</taxon>
        <taxon>Arthropoda</taxon>
        <taxon>Crustacea</taxon>
        <taxon>Multicrustacea</taxon>
        <taxon>Malacostraca</taxon>
        <taxon>Eumalacostraca</taxon>
        <taxon>Eucarida</taxon>
        <taxon>Decapoda</taxon>
        <taxon>Pleocyemata</taxon>
        <taxon>Brachyura</taxon>
        <taxon>Eubrachyura</taxon>
        <taxon>Portunoidea</taxon>
        <taxon>Portunidae</taxon>
        <taxon>Portuninae</taxon>
        <taxon>Scylla</taxon>
    </lineage>
</organism>
<dbReference type="PANTHER" id="PTHR21435">
    <property type="entry name" value="MITOCHONDRIAL IMPORT INNER MEMBRANE TRANSLOCASE SUBUNIT TIM29"/>
    <property type="match status" value="1"/>
</dbReference>
<name>A0A0P4X097_SCYOL</name>
<evidence type="ECO:0000313" key="1">
    <source>
        <dbReference type="EMBL" id="JAI67213.1"/>
    </source>
</evidence>
<protein>
    <recommendedName>
        <fullName evidence="2">Mitochondrial import inner membrane translocase subunit Tim29</fullName>
    </recommendedName>
</protein>
<accession>A0A0P4X097</accession>
<proteinExistence type="predicted"/>
<dbReference type="EMBL" id="GDRN01038972">
    <property type="protein sequence ID" value="JAI67213.1"/>
    <property type="molecule type" value="Transcribed_RNA"/>
</dbReference>